<evidence type="ECO:0000256" key="6">
    <source>
        <dbReference type="ARBA" id="ARBA00023136"/>
    </source>
</evidence>
<keyword evidence="3" id="KW-1003">Cell membrane</keyword>
<name>A0ABP8RFH4_9PSEU</name>
<evidence type="ECO:0000256" key="5">
    <source>
        <dbReference type="ARBA" id="ARBA00022989"/>
    </source>
</evidence>
<dbReference type="Gene3D" id="1.10.3720.10">
    <property type="entry name" value="MetI-like"/>
    <property type="match status" value="1"/>
</dbReference>
<dbReference type="EMBL" id="BAABGT010000012">
    <property type="protein sequence ID" value="GAA4537340.1"/>
    <property type="molecule type" value="Genomic_DNA"/>
</dbReference>
<comment type="caution">
    <text evidence="9">The sequence shown here is derived from an EMBL/GenBank/DDBJ whole genome shotgun (WGS) entry which is preliminary data.</text>
</comment>
<protein>
    <submittedName>
        <fullName evidence="9">ABC transporter permease</fullName>
    </submittedName>
</protein>
<dbReference type="Pfam" id="PF00528">
    <property type="entry name" value="BPD_transp_1"/>
    <property type="match status" value="1"/>
</dbReference>
<feature type="transmembrane region" description="Helical" evidence="7">
    <location>
        <begin position="84"/>
        <end position="107"/>
    </location>
</feature>
<evidence type="ECO:0000256" key="4">
    <source>
        <dbReference type="ARBA" id="ARBA00022692"/>
    </source>
</evidence>
<proteinExistence type="inferred from homology"/>
<dbReference type="SUPFAM" id="SSF161098">
    <property type="entry name" value="MetI-like"/>
    <property type="match status" value="1"/>
</dbReference>
<feature type="transmembrane region" description="Helical" evidence="7">
    <location>
        <begin position="248"/>
        <end position="270"/>
    </location>
</feature>
<dbReference type="PANTHER" id="PTHR30151:SF41">
    <property type="entry name" value="ABC TRANSPORTER PERMEASE PROTEIN"/>
    <property type="match status" value="1"/>
</dbReference>
<evidence type="ECO:0000256" key="7">
    <source>
        <dbReference type="RuleBase" id="RU363032"/>
    </source>
</evidence>
<evidence type="ECO:0000256" key="2">
    <source>
        <dbReference type="ARBA" id="ARBA00022448"/>
    </source>
</evidence>
<keyword evidence="5 7" id="KW-1133">Transmembrane helix</keyword>
<dbReference type="Proteomes" id="UP001501598">
    <property type="component" value="Unassembled WGS sequence"/>
</dbReference>
<reference evidence="10" key="1">
    <citation type="journal article" date="2019" name="Int. J. Syst. Evol. Microbiol.">
        <title>The Global Catalogue of Microorganisms (GCM) 10K type strain sequencing project: providing services to taxonomists for standard genome sequencing and annotation.</title>
        <authorList>
            <consortium name="The Broad Institute Genomics Platform"/>
            <consortium name="The Broad Institute Genome Sequencing Center for Infectious Disease"/>
            <person name="Wu L."/>
            <person name="Ma J."/>
        </authorList>
    </citation>
    <scope>NUCLEOTIDE SEQUENCE [LARGE SCALE GENOMIC DNA]</scope>
    <source>
        <strain evidence="10">JCM 17906</strain>
    </source>
</reference>
<evidence type="ECO:0000259" key="8">
    <source>
        <dbReference type="PROSITE" id="PS50928"/>
    </source>
</evidence>
<keyword evidence="10" id="KW-1185">Reference proteome</keyword>
<keyword evidence="4 7" id="KW-0812">Transmembrane</keyword>
<comment type="subcellular location">
    <subcellularLocation>
        <location evidence="1 7">Cell membrane</location>
        <topology evidence="1 7">Multi-pass membrane protein</topology>
    </subcellularLocation>
</comment>
<evidence type="ECO:0000313" key="9">
    <source>
        <dbReference type="EMBL" id="GAA4537340.1"/>
    </source>
</evidence>
<keyword evidence="2 7" id="KW-0813">Transport</keyword>
<comment type="similarity">
    <text evidence="7">Belongs to the binding-protein-dependent transport system permease family.</text>
</comment>
<evidence type="ECO:0000256" key="3">
    <source>
        <dbReference type="ARBA" id="ARBA00022475"/>
    </source>
</evidence>
<dbReference type="RefSeq" id="WP_345412353.1">
    <property type="nucleotide sequence ID" value="NZ_BAABGT010000012.1"/>
</dbReference>
<dbReference type="CDD" id="cd06261">
    <property type="entry name" value="TM_PBP2"/>
    <property type="match status" value="1"/>
</dbReference>
<feature type="domain" description="ABC transmembrane type-1" evidence="8">
    <location>
        <begin position="85"/>
        <end position="268"/>
    </location>
</feature>
<dbReference type="InterPro" id="IPR000515">
    <property type="entry name" value="MetI-like"/>
</dbReference>
<feature type="transmembrane region" description="Helical" evidence="7">
    <location>
        <begin position="119"/>
        <end position="143"/>
    </location>
</feature>
<sequence>MTILEAPVTGLPGTPAPPTRRPWWRTALARAVPIVAALAGIAVVWYAVSYLVLPADQRFLLPPPHEAFGSALANPALMGPMLEALARSAGVAMVGLAIAVVLGIGYATVMSQSGWAERILYPYAVILQTIPILALVPLIGIWLGYAFTARVVVCVIIALFPMISNTLFGLQSASPAAHDLFSLNRASRWQRLAKLQFPAAVPSIFTGLRNASGLSVIGVIVADFYFQQGAPGIGGLLRTYTLRLQMEALLTAVALTALFGVIVFSIFAALDKAVVGRWYGGHTR</sequence>
<dbReference type="PANTHER" id="PTHR30151">
    <property type="entry name" value="ALKANE SULFONATE ABC TRANSPORTER-RELATED, MEMBRANE SUBUNIT"/>
    <property type="match status" value="1"/>
</dbReference>
<dbReference type="PROSITE" id="PS50928">
    <property type="entry name" value="ABC_TM1"/>
    <property type="match status" value="1"/>
</dbReference>
<feature type="transmembrane region" description="Helical" evidence="7">
    <location>
        <begin position="149"/>
        <end position="170"/>
    </location>
</feature>
<accession>A0ABP8RFH4</accession>
<feature type="transmembrane region" description="Helical" evidence="7">
    <location>
        <begin position="27"/>
        <end position="53"/>
    </location>
</feature>
<evidence type="ECO:0000313" key="10">
    <source>
        <dbReference type="Proteomes" id="UP001501598"/>
    </source>
</evidence>
<keyword evidence="6 7" id="KW-0472">Membrane</keyword>
<dbReference type="InterPro" id="IPR035906">
    <property type="entry name" value="MetI-like_sf"/>
</dbReference>
<evidence type="ECO:0000256" key="1">
    <source>
        <dbReference type="ARBA" id="ARBA00004651"/>
    </source>
</evidence>
<organism evidence="9 10">
    <name type="scientific">Pseudonocardia xishanensis</name>
    <dbReference type="NCBI Taxonomy" id="630995"/>
    <lineage>
        <taxon>Bacteria</taxon>
        <taxon>Bacillati</taxon>
        <taxon>Actinomycetota</taxon>
        <taxon>Actinomycetes</taxon>
        <taxon>Pseudonocardiales</taxon>
        <taxon>Pseudonocardiaceae</taxon>
        <taxon>Pseudonocardia</taxon>
    </lineage>
</organism>
<gene>
    <name evidence="9" type="ORF">GCM10023175_05720</name>
</gene>